<dbReference type="EMBL" id="JACSCY010000008">
    <property type="protein sequence ID" value="MBC6611654.1"/>
    <property type="molecule type" value="Genomic_DNA"/>
</dbReference>
<organism evidence="1 2">
    <name type="scientific">Hymenobacter citatus</name>
    <dbReference type="NCBI Taxonomy" id="2763506"/>
    <lineage>
        <taxon>Bacteria</taxon>
        <taxon>Pseudomonadati</taxon>
        <taxon>Bacteroidota</taxon>
        <taxon>Cytophagia</taxon>
        <taxon>Cytophagales</taxon>
        <taxon>Hymenobacteraceae</taxon>
        <taxon>Hymenobacter</taxon>
    </lineage>
</organism>
<comment type="caution">
    <text evidence="1">The sequence shown here is derived from an EMBL/GenBank/DDBJ whole genome shotgun (WGS) entry which is preliminary data.</text>
</comment>
<dbReference type="RefSeq" id="WP_187319933.1">
    <property type="nucleotide sequence ID" value="NZ_JACSCY010000008.1"/>
</dbReference>
<dbReference type="Proteomes" id="UP000622017">
    <property type="component" value="Unassembled WGS sequence"/>
</dbReference>
<name>A0ABR7MLA1_9BACT</name>
<accession>A0ABR7MLA1</accession>
<gene>
    <name evidence="1" type="ORF">H8B15_12010</name>
</gene>
<protein>
    <recommendedName>
        <fullName evidence="3">Exostosin GT47 domain-containing protein</fullName>
    </recommendedName>
</protein>
<evidence type="ECO:0000313" key="1">
    <source>
        <dbReference type="EMBL" id="MBC6611654.1"/>
    </source>
</evidence>
<reference evidence="1 2" key="1">
    <citation type="submission" date="2020-08" db="EMBL/GenBank/DDBJ databases">
        <title>Hymenobacter sp.</title>
        <authorList>
            <person name="Kim M.K."/>
        </authorList>
    </citation>
    <scope>NUCLEOTIDE SEQUENCE [LARGE SCALE GENOMIC DNA]</scope>
    <source>
        <strain evidence="1 2">BT507</strain>
    </source>
</reference>
<keyword evidence="2" id="KW-1185">Reference proteome</keyword>
<proteinExistence type="predicted"/>
<sequence>MKNKVQEIKGNYPVEEIYSFRESGYIKEVATNLSARLSADVELYLYFQLSKWKGNDLVIASNGKKKVVLCVGDESPNVSYPFLAEVDSVFRTYLPGQLHGHGKLNHLAVGPSTQFVAAEVKDFEARQYNVFFSGNLHLGRADLYRALTGAYLVPFALLHRTKKLLGTNFDATFPSSVIRFSTGFHNGISPSEYANYMQDSKICLCPAGVENPETMRHFEAAQLGNIVVTLPLPNVPVYKEAPFVVLSSWRELHKTIRQLLAEPNYMLDLHRKTLEWWRRQAAPETVASLIEQRLHEHGL</sequence>
<evidence type="ECO:0008006" key="3">
    <source>
        <dbReference type="Google" id="ProtNLM"/>
    </source>
</evidence>
<evidence type="ECO:0000313" key="2">
    <source>
        <dbReference type="Proteomes" id="UP000622017"/>
    </source>
</evidence>